<name>A0A5N7CVP0_9EURO</name>
<evidence type="ECO:0000256" key="2">
    <source>
        <dbReference type="SAM" id="SignalP"/>
    </source>
</evidence>
<dbReference type="OrthoDB" id="408954at2759"/>
<keyword evidence="1" id="KW-1133">Transmembrane helix</keyword>
<accession>A0A5N7CVP0</accession>
<keyword evidence="4" id="KW-1185">Reference proteome</keyword>
<reference evidence="3 4" key="1">
    <citation type="submission" date="2019-04" db="EMBL/GenBank/DDBJ databases">
        <authorList>
            <consortium name="DOE Joint Genome Institute"/>
            <person name="Mondo S."/>
            <person name="Kjaerbolling I."/>
            <person name="Vesth T."/>
            <person name="Frisvad J.C."/>
            <person name="Nybo J.L."/>
            <person name="Theobald S."/>
            <person name="Kildgaard S."/>
            <person name="Isbrandt T."/>
            <person name="Kuo A."/>
            <person name="Sato A."/>
            <person name="Lyhne E.K."/>
            <person name="Kogle M.E."/>
            <person name="Wiebenga A."/>
            <person name="Kun R.S."/>
            <person name="Lubbers R.J."/>
            <person name="Makela M.R."/>
            <person name="Barry K."/>
            <person name="Chovatia M."/>
            <person name="Clum A."/>
            <person name="Daum C."/>
            <person name="Haridas S."/>
            <person name="He G."/>
            <person name="LaButti K."/>
            <person name="Lipzen A."/>
            <person name="Riley R."/>
            <person name="Salamov A."/>
            <person name="Simmons B.A."/>
            <person name="Magnuson J.K."/>
            <person name="Henrissat B."/>
            <person name="Mortensen U.H."/>
            <person name="Larsen T.O."/>
            <person name="Devries R.P."/>
            <person name="Grigoriev I.V."/>
            <person name="Machida M."/>
            <person name="Baker S.E."/>
            <person name="Andersen M.R."/>
            <person name="Cantor M.N."/>
            <person name="Hua S.X."/>
        </authorList>
    </citation>
    <scope>NUCLEOTIDE SEQUENCE [LARGE SCALE GENOMIC DNA]</scope>
    <source>
        <strain evidence="3 4">CBS 119388</strain>
    </source>
</reference>
<sequence length="130" mass="15282">MIFFVLISIILLFSIQCSSKTRMLKRLRYLFYLFSVFIFSTTFYICSIPSRIHVETLRSPDCADISFSTYQKTQTNLHIKLNGHQHASAISSSHRDFMNSIITSSIQIWFTSIIHDIHTRTNSRNIHRYL</sequence>
<feature type="signal peptide" evidence="2">
    <location>
        <begin position="1"/>
        <end position="19"/>
    </location>
</feature>
<dbReference type="Proteomes" id="UP000325579">
    <property type="component" value="Unassembled WGS sequence"/>
</dbReference>
<organism evidence="3 4">
    <name type="scientific">Aspergillus pseudonomiae</name>
    <dbReference type="NCBI Taxonomy" id="1506151"/>
    <lineage>
        <taxon>Eukaryota</taxon>
        <taxon>Fungi</taxon>
        <taxon>Dikarya</taxon>
        <taxon>Ascomycota</taxon>
        <taxon>Pezizomycotina</taxon>
        <taxon>Eurotiomycetes</taxon>
        <taxon>Eurotiomycetidae</taxon>
        <taxon>Eurotiales</taxon>
        <taxon>Aspergillaceae</taxon>
        <taxon>Aspergillus</taxon>
        <taxon>Aspergillus subgen. Circumdati</taxon>
    </lineage>
</organism>
<feature type="transmembrane region" description="Helical" evidence="1">
    <location>
        <begin position="29"/>
        <end position="48"/>
    </location>
</feature>
<evidence type="ECO:0000313" key="3">
    <source>
        <dbReference type="EMBL" id="KAE8397678.1"/>
    </source>
</evidence>
<feature type="chain" id="PRO_5024941019" evidence="2">
    <location>
        <begin position="20"/>
        <end position="130"/>
    </location>
</feature>
<proteinExistence type="predicted"/>
<protein>
    <submittedName>
        <fullName evidence="3">Uncharacterized protein</fullName>
    </submittedName>
</protein>
<dbReference type="GeneID" id="43675469"/>
<dbReference type="AlphaFoldDB" id="A0A5N7CVP0"/>
<evidence type="ECO:0000256" key="1">
    <source>
        <dbReference type="SAM" id="Phobius"/>
    </source>
</evidence>
<evidence type="ECO:0000313" key="4">
    <source>
        <dbReference type="Proteomes" id="UP000325579"/>
    </source>
</evidence>
<dbReference type="EMBL" id="ML736883">
    <property type="protein sequence ID" value="KAE8397678.1"/>
    <property type="molecule type" value="Genomic_DNA"/>
</dbReference>
<dbReference type="RefSeq" id="XP_031934997.1">
    <property type="nucleotide sequence ID" value="XM_032090778.1"/>
</dbReference>
<keyword evidence="1" id="KW-0472">Membrane</keyword>
<keyword evidence="1" id="KW-0812">Transmembrane</keyword>
<gene>
    <name evidence="3" type="ORF">BDV37DRAFT_50254</name>
</gene>
<keyword evidence="2" id="KW-0732">Signal</keyword>